<gene>
    <name evidence="1" type="ORF">COCCU_14395</name>
</gene>
<dbReference type="Proteomes" id="UP000424462">
    <property type="component" value="Plasmid pCOCCU"/>
</dbReference>
<protein>
    <submittedName>
        <fullName evidence="1">Uncharacterized protein</fullName>
    </submittedName>
</protein>
<name>A0A6B8W0S1_9CORY</name>
<evidence type="ECO:0000313" key="1">
    <source>
        <dbReference type="EMBL" id="QGU08769.1"/>
    </source>
</evidence>
<geneLocation type="plasmid" evidence="2">
    <name>pcoccu</name>
</geneLocation>
<sequence>MLAQMSEVTGTDSENRSATLPGYVDCEGFFCRVGNAPVSLRNAR</sequence>
<reference evidence="1 2" key="1">
    <citation type="submission" date="2019-11" db="EMBL/GenBank/DDBJ databases">
        <title>Complete genome sequence of Corynebacterium kalinowskii 1959, a novel Corynebacterium species isolated from soil of a small paddock in Vilsendorf, Germany.</title>
        <authorList>
            <person name="Schaffert L."/>
            <person name="Ruwe M."/>
            <person name="Milse J."/>
            <person name="Hanuschka K."/>
            <person name="Ortseifen V."/>
            <person name="Droste J."/>
            <person name="Brandt D."/>
            <person name="Schlueter L."/>
            <person name="Kutter Y."/>
            <person name="Vinke S."/>
            <person name="Viehoefer P."/>
            <person name="Jacob L."/>
            <person name="Luebke N.-C."/>
            <person name="Schulte-Berndt E."/>
            <person name="Hain C."/>
            <person name="Linder M."/>
            <person name="Schmidt P."/>
            <person name="Wollenschlaeger L."/>
            <person name="Luttermann T."/>
            <person name="Thieme E."/>
            <person name="Hassa J."/>
            <person name="Haak M."/>
            <person name="Wittchen M."/>
            <person name="Mentz A."/>
            <person name="Persicke M."/>
            <person name="Busche T."/>
            <person name="Ruckert C."/>
        </authorList>
    </citation>
    <scope>NUCLEOTIDE SEQUENCE [LARGE SCALE GENOMIC DNA]</scope>
    <source>
        <strain evidence="1 2">2039</strain>
        <plasmid evidence="2">pcoccu</plasmid>
    </source>
</reference>
<accession>A0A6B8W0S1</accession>
<proteinExistence type="predicted"/>
<dbReference type="KEGG" id="cok:COCCU_14395"/>
<organism evidence="1 2">
    <name type="scientific">Corynebacterium occultum</name>
    <dbReference type="NCBI Taxonomy" id="2675219"/>
    <lineage>
        <taxon>Bacteria</taxon>
        <taxon>Bacillati</taxon>
        <taxon>Actinomycetota</taxon>
        <taxon>Actinomycetes</taxon>
        <taxon>Mycobacteriales</taxon>
        <taxon>Corynebacteriaceae</taxon>
        <taxon>Corynebacterium</taxon>
    </lineage>
</organism>
<keyword evidence="1" id="KW-0614">Plasmid</keyword>
<dbReference type="EMBL" id="CP046456">
    <property type="protein sequence ID" value="QGU08769.1"/>
    <property type="molecule type" value="Genomic_DNA"/>
</dbReference>
<evidence type="ECO:0000313" key="2">
    <source>
        <dbReference type="Proteomes" id="UP000424462"/>
    </source>
</evidence>
<dbReference type="AlphaFoldDB" id="A0A6B8W0S1"/>
<keyword evidence="2" id="KW-1185">Reference proteome</keyword>